<organism evidence="8 9">
    <name type="scientific">Penicillium nalgiovense</name>
    <dbReference type="NCBI Taxonomy" id="60175"/>
    <lineage>
        <taxon>Eukaryota</taxon>
        <taxon>Fungi</taxon>
        <taxon>Dikarya</taxon>
        <taxon>Ascomycota</taxon>
        <taxon>Pezizomycotina</taxon>
        <taxon>Eurotiomycetes</taxon>
        <taxon>Eurotiomycetidae</taxon>
        <taxon>Eurotiales</taxon>
        <taxon>Aspergillaceae</taxon>
        <taxon>Penicillium</taxon>
    </lineage>
</organism>
<keyword evidence="4 6" id="KW-0472">Membrane</keyword>
<feature type="transmembrane region" description="Helical" evidence="6">
    <location>
        <begin position="174"/>
        <end position="196"/>
    </location>
</feature>
<dbReference type="AlphaFoldDB" id="A0A1V6VTM4"/>
<evidence type="ECO:0000313" key="9">
    <source>
        <dbReference type="Proteomes" id="UP000191691"/>
    </source>
</evidence>
<dbReference type="EMBL" id="MOOB01000466">
    <property type="protein sequence ID" value="OQE53813.1"/>
    <property type="molecule type" value="Genomic_DNA"/>
</dbReference>
<comment type="similarity">
    <text evidence="5">Belongs to the SAT4 family.</text>
</comment>
<dbReference type="Pfam" id="PF20684">
    <property type="entry name" value="Fung_rhodopsin"/>
    <property type="match status" value="1"/>
</dbReference>
<dbReference type="Proteomes" id="UP000191691">
    <property type="component" value="Unassembled WGS sequence"/>
</dbReference>
<evidence type="ECO:0000256" key="6">
    <source>
        <dbReference type="SAM" id="Phobius"/>
    </source>
</evidence>
<keyword evidence="9" id="KW-1185">Reference proteome</keyword>
<dbReference type="PANTHER" id="PTHR33048:SF31">
    <property type="entry name" value="INTEGRAL MEMBRANE PROTEIN"/>
    <property type="match status" value="1"/>
</dbReference>
<evidence type="ECO:0000256" key="1">
    <source>
        <dbReference type="ARBA" id="ARBA00004141"/>
    </source>
</evidence>
<reference evidence="9" key="1">
    <citation type="journal article" date="2017" name="Nat. Microbiol.">
        <title>Global analysis of biosynthetic gene clusters reveals vast potential of secondary metabolite production in Penicillium species.</title>
        <authorList>
            <person name="Nielsen J.C."/>
            <person name="Grijseels S."/>
            <person name="Prigent S."/>
            <person name="Ji B."/>
            <person name="Dainat J."/>
            <person name="Nielsen K.F."/>
            <person name="Frisvad J.C."/>
            <person name="Workman M."/>
            <person name="Nielsen J."/>
        </authorList>
    </citation>
    <scope>NUCLEOTIDE SEQUENCE [LARGE SCALE GENOMIC DNA]</scope>
    <source>
        <strain evidence="9">IBT 13039</strain>
    </source>
</reference>
<dbReference type="PANTHER" id="PTHR33048">
    <property type="entry name" value="PTH11-LIKE INTEGRAL MEMBRANE PROTEIN (AFU_ORTHOLOGUE AFUA_5G11245)"/>
    <property type="match status" value="1"/>
</dbReference>
<evidence type="ECO:0000256" key="2">
    <source>
        <dbReference type="ARBA" id="ARBA00022692"/>
    </source>
</evidence>
<feature type="domain" description="Rhodopsin" evidence="7">
    <location>
        <begin position="134"/>
        <end position="307"/>
    </location>
</feature>
<evidence type="ECO:0000256" key="3">
    <source>
        <dbReference type="ARBA" id="ARBA00022989"/>
    </source>
</evidence>
<keyword evidence="2 6" id="KW-0812">Transmembrane</keyword>
<dbReference type="STRING" id="60175.A0A1V6VTM4"/>
<keyword evidence="3 6" id="KW-1133">Transmembrane helix</keyword>
<dbReference type="InterPro" id="IPR052337">
    <property type="entry name" value="SAT4-like"/>
</dbReference>
<dbReference type="InterPro" id="IPR049326">
    <property type="entry name" value="Rhodopsin_dom_fungi"/>
</dbReference>
<feature type="non-terminal residue" evidence="8">
    <location>
        <position position="308"/>
    </location>
</feature>
<evidence type="ECO:0000256" key="4">
    <source>
        <dbReference type="ARBA" id="ARBA00023136"/>
    </source>
</evidence>
<evidence type="ECO:0000259" key="7">
    <source>
        <dbReference type="Pfam" id="PF20684"/>
    </source>
</evidence>
<dbReference type="GO" id="GO:0016020">
    <property type="term" value="C:membrane"/>
    <property type="evidence" value="ECO:0007669"/>
    <property type="project" value="UniProtKB-SubCell"/>
</dbReference>
<accession>A0A1V6VTM4</accession>
<gene>
    <name evidence="8" type="ORF">PENNAL_c0466G04332</name>
</gene>
<evidence type="ECO:0000313" key="8">
    <source>
        <dbReference type="EMBL" id="OQE53813.1"/>
    </source>
</evidence>
<sequence length="308" mass="34847">MPIHYHRSGSHDEKRSLHDDERYVMDVYQSHTHVCQRCGDSRFLDSLCEQGTLLARNVRKYLYKESGKSFATVGHEYVRTNRVDIPQDAYSLRNLLAAMERGSQPCHSFTSPQYPIEIVERRPRQWPGNEKYEAEGKKFFLIFEVGYCAAIIPFKLSISWMLIRVAQGRKAYLYAQYVVIAMFVLMNIIALIFILINCIPMEAAWNEEALKRMEAIAGPVMSLPMCTTHAQLPTSLPIGPIPLLWNVQINRNTKASIIGLMGLGALASLSACVRLKYTVALTNQADYLHGVADVVIWGFAENSIGMIV</sequence>
<comment type="subcellular location">
    <subcellularLocation>
        <location evidence="1">Membrane</location>
        <topology evidence="1">Multi-pass membrane protein</topology>
    </subcellularLocation>
</comment>
<proteinExistence type="inferred from homology"/>
<feature type="transmembrane region" description="Helical" evidence="6">
    <location>
        <begin position="139"/>
        <end position="162"/>
    </location>
</feature>
<protein>
    <recommendedName>
        <fullName evidence="7">Rhodopsin domain-containing protein</fullName>
    </recommendedName>
</protein>
<evidence type="ECO:0000256" key="5">
    <source>
        <dbReference type="ARBA" id="ARBA00038359"/>
    </source>
</evidence>
<name>A0A1V6VTM4_PENNA</name>
<comment type="caution">
    <text evidence="8">The sequence shown here is derived from an EMBL/GenBank/DDBJ whole genome shotgun (WGS) entry which is preliminary data.</text>
</comment>